<reference evidence="2 3" key="1">
    <citation type="submission" date="2018-06" db="EMBL/GenBank/DDBJ databases">
        <title>Pedobacter endophyticus sp. nov., an endophytic bacterium isolated from a leaf of Triticum aestivum.</title>
        <authorList>
            <person name="Zhang L."/>
        </authorList>
    </citation>
    <scope>NUCLEOTIDE SEQUENCE [LARGE SCALE GENOMIC DNA]</scope>
    <source>
        <strain evidence="2 3">CM134L-2</strain>
    </source>
</reference>
<keyword evidence="1" id="KW-0812">Transmembrane</keyword>
<dbReference type="EMBL" id="SAYW01000006">
    <property type="protein sequence ID" value="RWU05015.1"/>
    <property type="molecule type" value="Genomic_DNA"/>
</dbReference>
<accession>A0A443YML1</accession>
<organism evidence="2 3">
    <name type="scientific">Pedobacter chitinilyticus</name>
    <dbReference type="NCBI Taxonomy" id="2233776"/>
    <lineage>
        <taxon>Bacteria</taxon>
        <taxon>Pseudomonadati</taxon>
        <taxon>Bacteroidota</taxon>
        <taxon>Sphingobacteriia</taxon>
        <taxon>Sphingobacteriales</taxon>
        <taxon>Sphingobacteriaceae</taxon>
        <taxon>Pedobacter</taxon>
    </lineage>
</organism>
<protein>
    <submittedName>
        <fullName evidence="2">Uncharacterized protein</fullName>
    </submittedName>
</protein>
<keyword evidence="1" id="KW-1133">Transmembrane helix</keyword>
<gene>
    <name evidence="2" type="ORF">DPV69_17790</name>
</gene>
<evidence type="ECO:0000313" key="3">
    <source>
        <dbReference type="Proteomes" id="UP000284120"/>
    </source>
</evidence>
<feature type="transmembrane region" description="Helical" evidence="1">
    <location>
        <begin position="6"/>
        <end position="26"/>
    </location>
</feature>
<proteinExistence type="predicted"/>
<name>A0A443YML1_9SPHI</name>
<dbReference type="Proteomes" id="UP000284120">
    <property type="component" value="Unassembled WGS sequence"/>
</dbReference>
<keyword evidence="3" id="KW-1185">Reference proteome</keyword>
<dbReference type="RefSeq" id="WP_113648761.1">
    <property type="nucleotide sequence ID" value="NZ_QMHN01000006.1"/>
</dbReference>
<evidence type="ECO:0000256" key="1">
    <source>
        <dbReference type="SAM" id="Phobius"/>
    </source>
</evidence>
<keyword evidence="1" id="KW-0472">Membrane</keyword>
<feature type="transmembrane region" description="Helical" evidence="1">
    <location>
        <begin position="38"/>
        <end position="57"/>
    </location>
</feature>
<evidence type="ECO:0000313" key="2">
    <source>
        <dbReference type="EMBL" id="RWU05015.1"/>
    </source>
</evidence>
<dbReference type="AlphaFoldDB" id="A0A443YML1"/>
<comment type="caution">
    <text evidence="2">The sequence shown here is derived from an EMBL/GenBank/DDBJ whole genome shotgun (WGS) entry which is preliminary data.</text>
</comment>
<feature type="transmembrane region" description="Helical" evidence="1">
    <location>
        <begin position="77"/>
        <end position="101"/>
    </location>
</feature>
<sequence>MKEFNAIAIGCVAIFAGFCASFFFIGSEEGLSRIIKEYYIYFPLRFIAFTLFGMLWFTPLVVLNLTINKIFKLKISIIGLIKLGVIIIAIGSLVGTSAFYLDCFGR</sequence>